<reference evidence="10 11" key="1">
    <citation type="submission" date="2024-03" db="EMBL/GenBank/DDBJ databases">
        <title>Human intestinal bacterial collection.</title>
        <authorList>
            <person name="Pauvert C."/>
            <person name="Hitch T.C.A."/>
            <person name="Clavel T."/>
        </authorList>
    </citation>
    <scope>NUCLEOTIDE SEQUENCE [LARGE SCALE GENOMIC DNA]</scope>
    <source>
        <strain evidence="10 11">CLA-JM-H16</strain>
    </source>
</reference>
<comment type="catalytic activity">
    <reaction evidence="1">
        <text>Endohydrolysis of (1-&gt;4)-beta-D-glucosidic linkages in cellulose, lichenin and cereal beta-D-glucans.</text>
        <dbReference type="EC" id="3.2.1.4"/>
    </reaction>
</comment>
<dbReference type="Pfam" id="PF00150">
    <property type="entry name" value="Cellulase"/>
    <property type="match status" value="1"/>
</dbReference>
<dbReference type="PROSITE" id="PS00659">
    <property type="entry name" value="GLYCOSYL_HYDROL_F5"/>
    <property type="match status" value="1"/>
</dbReference>
<dbReference type="SUPFAM" id="SSF51445">
    <property type="entry name" value="(Trans)glycosidases"/>
    <property type="match status" value="1"/>
</dbReference>
<proteinExistence type="inferred from homology"/>
<dbReference type="InterPro" id="IPR017853">
    <property type="entry name" value="GH"/>
</dbReference>
<evidence type="ECO:0000256" key="4">
    <source>
        <dbReference type="ARBA" id="ARBA00023001"/>
    </source>
</evidence>
<dbReference type="Gene3D" id="3.20.20.80">
    <property type="entry name" value="Glycosidases"/>
    <property type="match status" value="1"/>
</dbReference>
<sequence>MSKKYSKQKNVIYEICNEPNGCSWSTIRSYAVSVIKTIRKYDKNAVIIVGTPTWSQLGSDGTSNEVAKNPIKGYKNIMYSLHFYANEWSHNQYLPDKLVYARKRIFR</sequence>
<dbReference type="EMBL" id="JBBMEJ010000005">
    <property type="protein sequence ID" value="MEQ2370479.1"/>
    <property type="molecule type" value="Genomic_DNA"/>
</dbReference>
<keyword evidence="5" id="KW-0119">Carbohydrate metabolism</keyword>
<keyword evidence="7" id="KW-0624">Polysaccharide degradation</keyword>
<feature type="domain" description="Glycoside hydrolase family 5" evidence="9">
    <location>
        <begin position="1"/>
        <end position="87"/>
    </location>
</feature>
<organism evidence="10 11">
    <name type="scientific">Blautia aquisgranensis</name>
    <dbReference type="NCBI Taxonomy" id="3133153"/>
    <lineage>
        <taxon>Bacteria</taxon>
        <taxon>Bacillati</taxon>
        <taxon>Bacillota</taxon>
        <taxon>Clostridia</taxon>
        <taxon>Lachnospirales</taxon>
        <taxon>Lachnospiraceae</taxon>
        <taxon>Blautia</taxon>
    </lineage>
</organism>
<evidence type="ECO:0000256" key="7">
    <source>
        <dbReference type="ARBA" id="ARBA00023326"/>
    </source>
</evidence>
<name>A0ABV1BE73_9FIRM</name>
<evidence type="ECO:0000313" key="11">
    <source>
        <dbReference type="Proteomes" id="UP001473063"/>
    </source>
</evidence>
<evidence type="ECO:0000256" key="3">
    <source>
        <dbReference type="ARBA" id="ARBA00022801"/>
    </source>
</evidence>
<keyword evidence="11" id="KW-1185">Reference proteome</keyword>
<gene>
    <name evidence="10" type="ORF">WMO28_05890</name>
</gene>
<protein>
    <recommendedName>
        <fullName evidence="2">cellulase</fullName>
        <ecNumber evidence="2">3.2.1.4</ecNumber>
    </recommendedName>
</protein>
<keyword evidence="4" id="KW-0136">Cellulose degradation</keyword>
<dbReference type="PANTHER" id="PTHR34142:SF1">
    <property type="entry name" value="GLYCOSIDE HYDROLASE FAMILY 5 DOMAIN-CONTAINING PROTEIN"/>
    <property type="match status" value="1"/>
</dbReference>
<dbReference type="InterPro" id="IPR018087">
    <property type="entry name" value="Glyco_hydro_5_CS"/>
</dbReference>
<evidence type="ECO:0000256" key="2">
    <source>
        <dbReference type="ARBA" id="ARBA00012601"/>
    </source>
</evidence>
<comment type="caution">
    <text evidence="10">The sequence shown here is derived from an EMBL/GenBank/DDBJ whole genome shotgun (WGS) entry which is preliminary data.</text>
</comment>
<evidence type="ECO:0000256" key="8">
    <source>
        <dbReference type="RuleBase" id="RU361153"/>
    </source>
</evidence>
<evidence type="ECO:0000256" key="5">
    <source>
        <dbReference type="ARBA" id="ARBA00023277"/>
    </source>
</evidence>
<evidence type="ECO:0000259" key="9">
    <source>
        <dbReference type="Pfam" id="PF00150"/>
    </source>
</evidence>
<dbReference type="InterPro" id="IPR001547">
    <property type="entry name" value="Glyco_hydro_5"/>
</dbReference>
<keyword evidence="6 8" id="KW-0326">Glycosidase</keyword>
<dbReference type="RefSeq" id="WP_349056348.1">
    <property type="nucleotide sequence ID" value="NZ_JBBMEJ010000005.1"/>
</dbReference>
<keyword evidence="3 8" id="KW-0378">Hydrolase</keyword>
<dbReference type="PANTHER" id="PTHR34142">
    <property type="entry name" value="ENDO-BETA-1,4-GLUCANASE A"/>
    <property type="match status" value="1"/>
</dbReference>
<dbReference type="Proteomes" id="UP001473063">
    <property type="component" value="Unassembled WGS sequence"/>
</dbReference>
<comment type="similarity">
    <text evidence="8">Belongs to the glycosyl hydrolase 5 (cellulase A) family.</text>
</comment>
<evidence type="ECO:0000256" key="1">
    <source>
        <dbReference type="ARBA" id="ARBA00000966"/>
    </source>
</evidence>
<accession>A0ABV1BE73</accession>
<dbReference type="EC" id="3.2.1.4" evidence="2"/>
<evidence type="ECO:0000313" key="10">
    <source>
        <dbReference type="EMBL" id="MEQ2370479.1"/>
    </source>
</evidence>
<evidence type="ECO:0000256" key="6">
    <source>
        <dbReference type="ARBA" id="ARBA00023295"/>
    </source>
</evidence>